<comment type="function">
    <text evidence="1">Neddylation of cullins play an essential role in the regulation of SCF-type complexes activity.</text>
</comment>
<reference evidence="4 5" key="1">
    <citation type="submission" date="2019-03" db="EMBL/GenBank/DDBJ databases">
        <title>Single cell metagenomics reveals metabolic interactions within the superorganism composed of flagellate Streblomastix strix and complex community of Bacteroidetes bacteria on its surface.</title>
        <authorList>
            <person name="Treitli S.C."/>
            <person name="Kolisko M."/>
            <person name="Husnik F."/>
            <person name="Keeling P."/>
            <person name="Hampl V."/>
        </authorList>
    </citation>
    <scope>NUCLEOTIDE SEQUENCE [LARGE SCALE GENOMIC DNA]</scope>
    <source>
        <strain evidence="4">ST1C</strain>
    </source>
</reference>
<name>A0A5J4W6I7_9EUKA</name>
<dbReference type="InterPro" id="IPR014764">
    <property type="entry name" value="DCN-prot"/>
</dbReference>
<organism evidence="4 5">
    <name type="scientific">Streblomastix strix</name>
    <dbReference type="NCBI Taxonomy" id="222440"/>
    <lineage>
        <taxon>Eukaryota</taxon>
        <taxon>Metamonada</taxon>
        <taxon>Preaxostyla</taxon>
        <taxon>Oxymonadida</taxon>
        <taxon>Streblomastigidae</taxon>
        <taxon>Streblomastix</taxon>
    </lineage>
</organism>
<dbReference type="PANTHER" id="PTHR12281:SF31">
    <property type="entry name" value="DCN1-LIKE PROTEIN 3"/>
    <property type="match status" value="1"/>
</dbReference>
<evidence type="ECO:0000256" key="2">
    <source>
        <dbReference type="SAM" id="MobiDB-lite"/>
    </source>
</evidence>
<dbReference type="Pfam" id="PF03556">
    <property type="entry name" value="Cullin_binding"/>
    <property type="match status" value="1"/>
</dbReference>
<dbReference type="GO" id="GO:0031624">
    <property type="term" value="F:ubiquitin conjugating enzyme binding"/>
    <property type="evidence" value="ECO:0007669"/>
    <property type="project" value="TreeGrafter"/>
</dbReference>
<dbReference type="GO" id="GO:0045116">
    <property type="term" value="P:protein neddylation"/>
    <property type="evidence" value="ECO:0007669"/>
    <property type="project" value="TreeGrafter"/>
</dbReference>
<protein>
    <recommendedName>
        <fullName evidence="1">Defective in cullin neddylation protein</fullName>
    </recommendedName>
</protein>
<dbReference type="PROSITE" id="PS51229">
    <property type="entry name" value="DCUN1"/>
    <property type="match status" value="1"/>
</dbReference>
<evidence type="ECO:0000256" key="1">
    <source>
        <dbReference type="RuleBase" id="RU410713"/>
    </source>
</evidence>
<dbReference type="AlphaFoldDB" id="A0A5J4W6I7"/>
<dbReference type="PANTHER" id="PTHR12281">
    <property type="entry name" value="RP42 RELATED"/>
    <property type="match status" value="1"/>
</dbReference>
<evidence type="ECO:0000313" key="4">
    <source>
        <dbReference type="EMBL" id="KAA6390079.1"/>
    </source>
</evidence>
<sequence>MSWRTRSSGKDKSATSSKSSPPKVTPPKVSKIEQLFNKYKDAKEDIIQVDGFMKLLDDIKVEPDDVITLVIVWQFNARQRFKFSKDEFIAGCTKLGIEDVSSFQKKINDLRGMIKDENNFKEMYKFAFTYYLDGQRVKVLKTEDIIGLLPILLGKYPALNDFIKFLQEAKVQTLNSDTWDLLPDFFKEMNKDYSNFSDDNAWPVLLDDYVNWYRRTKKIKQ</sequence>
<comment type="caution">
    <text evidence="4">The sequence shown here is derived from an EMBL/GenBank/DDBJ whole genome shotgun (WGS) entry which is preliminary data.</text>
</comment>
<dbReference type="GO" id="GO:0000151">
    <property type="term" value="C:ubiquitin ligase complex"/>
    <property type="evidence" value="ECO:0007669"/>
    <property type="project" value="TreeGrafter"/>
</dbReference>
<dbReference type="GO" id="GO:0097602">
    <property type="term" value="F:cullin family protein binding"/>
    <property type="evidence" value="ECO:0007669"/>
    <property type="project" value="TreeGrafter"/>
</dbReference>
<dbReference type="InterPro" id="IPR042460">
    <property type="entry name" value="DCN1-like_PONY"/>
</dbReference>
<dbReference type="Gene3D" id="1.10.238.10">
    <property type="entry name" value="EF-hand"/>
    <property type="match status" value="1"/>
</dbReference>
<dbReference type="GO" id="GO:0032182">
    <property type="term" value="F:ubiquitin-like protein binding"/>
    <property type="evidence" value="ECO:0007669"/>
    <property type="project" value="TreeGrafter"/>
</dbReference>
<dbReference type="EMBL" id="SNRW01003352">
    <property type="protein sequence ID" value="KAA6390079.1"/>
    <property type="molecule type" value="Genomic_DNA"/>
</dbReference>
<proteinExistence type="predicted"/>
<dbReference type="Gene3D" id="1.10.238.200">
    <property type="entry name" value="Cullin, PONY binding domain"/>
    <property type="match status" value="1"/>
</dbReference>
<evidence type="ECO:0000313" key="5">
    <source>
        <dbReference type="Proteomes" id="UP000324800"/>
    </source>
</evidence>
<feature type="domain" description="DCUN1" evidence="3">
    <location>
        <begin position="27"/>
        <end position="214"/>
    </location>
</feature>
<feature type="region of interest" description="Disordered" evidence="2">
    <location>
        <begin position="1"/>
        <end position="28"/>
    </location>
</feature>
<dbReference type="InterPro" id="IPR005176">
    <property type="entry name" value="PONY_dom"/>
</dbReference>
<feature type="compositionally biased region" description="Low complexity" evidence="2">
    <location>
        <begin position="14"/>
        <end position="28"/>
    </location>
</feature>
<dbReference type="OrthoDB" id="27198at2759"/>
<accession>A0A5J4W6I7</accession>
<gene>
    <name evidence="4" type="ORF">EZS28_014394</name>
</gene>
<dbReference type="Proteomes" id="UP000324800">
    <property type="component" value="Unassembled WGS sequence"/>
</dbReference>
<evidence type="ECO:0000259" key="3">
    <source>
        <dbReference type="PROSITE" id="PS51229"/>
    </source>
</evidence>